<dbReference type="RefSeq" id="WP_176699931.1">
    <property type="nucleotide sequence ID" value="NZ_CVRB01000006.1"/>
</dbReference>
<evidence type="ECO:0000313" key="2">
    <source>
        <dbReference type="EMBL" id="CRK84863.1"/>
    </source>
</evidence>
<organism evidence="2 3">
    <name type="scientific">Neobacillus massiliamazoniensis</name>
    <dbReference type="NCBI Taxonomy" id="1499688"/>
    <lineage>
        <taxon>Bacteria</taxon>
        <taxon>Bacillati</taxon>
        <taxon>Bacillota</taxon>
        <taxon>Bacilli</taxon>
        <taxon>Bacillales</taxon>
        <taxon>Bacillaceae</taxon>
        <taxon>Neobacillus</taxon>
    </lineage>
</organism>
<evidence type="ECO:0000313" key="3">
    <source>
        <dbReference type="Proteomes" id="UP000199087"/>
    </source>
</evidence>
<feature type="compositionally biased region" description="Polar residues" evidence="1">
    <location>
        <begin position="1"/>
        <end position="11"/>
    </location>
</feature>
<protein>
    <submittedName>
        <fullName evidence="2">Uncharacterized protein</fullName>
    </submittedName>
</protein>
<sequence length="45" mass="5324">MDEMRTTNQVEEVNKHLKEIPKEAEERNIENQPQTGKNEKAIEPF</sequence>
<dbReference type="AlphaFoldDB" id="A0A0U1P403"/>
<keyword evidence="3" id="KW-1185">Reference proteome</keyword>
<reference evidence="3" key="1">
    <citation type="submission" date="2015-05" db="EMBL/GenBank/DDBJ databases">
        <authorList>
            <person name="Urmite Genomes"/>
        </authorList>
    </citation>
    <scope>NUCLEOTIDE SEQUENCE [LARGE SCALE GENOMIC DNA]</scope>
    <source>
        <strain evidence="3">LF1</strain>
    </source>
</reference>
<evidence type="ECO:0000256" key="1">
    <source>
        <dbReference type="SAM" id="MobiDB-lite"/>
    </source>
</evidence>
<proteinExistence type="predicted"/>
<feature type="compositionally biased region" description="Basic and acidic residues" evidence="1">
    <location>
        <begin position="12"/>
        <end position="29"/>
    </location>
</feature>
<dbReference type="Proteomes" id="UP000199087">
    <property type="component" value="Unassembled WGS sequence"/>
</dbReference>
<gene>
    <name evidence="2" type="ORF">BN000_04916</name>
</gene>
<name>A0A0U1P403_9BACI</name>
<dbReference type="EMBL" id="CVRB01000006">
    <property type="protein sequence ID" value="CRK84863.1"/>
    <property type="molecule type" value="Genomic_DNA"/>
</dbReference>
<feature type="region of interest" description="Disordered" evidence="1">
    <location>
        <begin position="1"/>
        <end position="45"/>
    </location>
</feature>
<accession>A0A0U1P403</accession>